<dbReference type="InParanoid" id="A0A2H3CFH5"/>
<protein>
    <submittedName>
        <fullName evidence="1">Uncharacterized protein</fullName>
    </submittedName>
</protein>
<dbReference type="Proteomes" id="UP000217790">
    <property type="component" value="Unassembled WGS sequence"/>
</dbReference>
<gene>
    <name evidence="1" type="ORF">ARMGADRAFT_1039029</name>
</gene>
<name>A0A2H3CFH5_ARMGA</name>
<organism evidence="1 2">
    <name type="scientific">Armillaria gallica</name>
    <name type="common">Bulbous honey fungus</name>
    <name type="synonym">Armillaria bulbosa</name>
    <dbReference type="NCBI Taxonomy" id="47427"/>
    <lineage>
        <taxon>Eukaryota</taxon>
        <taxon>Fungi</taxon>
        <taxon>Dikarya</taxon>
        <taxon>Basidiomycota</taxon>
        <taxon>Agaricomycotina</taxon>
        <taxon>Agaricomycetes</taxon>
        <taxon>Agaricomycetidae</taxon>
        <taxon>Agaricales</taxon>
        <taxon>Marasmiineae</taxon>
        <taxon>Physalacriaceae</taxon>
        <taxon>Armillaria</taxon>
    </lineage>
</organism>
<evidence type="ECO:0000313" key="1">
    <source>
        <dbReference type="EMBL" id="PBK81821.1"/>
    </source>
</evidence>
<dbReference type="EMBL" id="KZ293724">
    <property type="protein sequence ID" value="PBK81821.1"/>
    <property type="molecule type" value="Genomic_DNA"/>
</dbReference>
<accession>A0A2H3CFH5</accession>
<dbReference type="AlphaFoldDB" id="A0A2H3CFH5"/>
<evidence type="ECO:0000313" key="2">
    <source>
        <dbReference type="Proteomes" id="UP000217790"/>
    </source>
</evidence>
<proteinExistence type="predicted"/>
<reference evidence="2" key="1">
    <citation type="journal article" date="2017" name="Nat. Ecol. Evol.">
        <title>Genome expansion and lineage-specific genetic innovations in the forest pathogenic fungi Armillaria.</title>
        <authorList>
            <person name="Sipos G."/>
            <person name="Prasanna A.N."/>
            <person name="Walter M.C."/>
            <person name="O'Connor E."/>
            <person name="Balint B."/>
            <person name="Krizsan K."/>
            <person name="Kiss B."/>
            <person name="Hess J."/>
            <person name="Varga T."/>
            <person name="Slot J."/>
            <person name="Riley R."/>
            <person name="Boka B."/>
            <person name="Rigling D."/>
            <person name="Barry K."/>
            <person name="Lee J."/>
            <person name="Mihaltcheva S."/>
            <person name="LaButti K."/>
            <person name="Lipzen A."/>
            <person name="Waldron R."/>
            <person name="Moloney N.M."/>
            <person name="Sperisen C."/>
            <person name="Kredics L."/>
            <person name="Vagvoelgyi C."/>
            <person name="Patrignani A."/>
            <person name="Fitzpatrick D."/>
            <person name="Nagy I."/>
            <person name="Doyle S."/>
            <person name="Anderson J.B."/>
            <person name="Grigoriev I.V."/>
            <person name="Gueldener U."/>
            <person name="Muensterkoetter M."/>
            <person name="Nagy L.G."/>
        </authorList>
    </citation>
    <scope>NUCLEOTIDE SEQUENCE [LARGE SCALE GENOMIC DNA]</scope>
    <source>
        <strain evidence="2">Ar21-2</strain>
    </source>
</reference>
<keyword evidence="2" id="KW-1185">Reference proteome</keyword>
<sequence>MPKAKAVSAAVTSPMDNWLVTKAPLPSTLATVEVDSSATSTSDSPSLPTHLHLASRDFISNYQHPSVMTIPTASAPLAPNSPTIWNPGFPSNAAASILSTGVTVYCAIKYSQTSETGSSSMVLEVSDIWVHPLTAVQYAHACGLPVSLKHLTTSALVLLLLQLVYPFHLEHVHLLHCLQASSVPMSETIKMHRKLSTLPFRTLECETSLKMEEERRRSFQRRELDW</sequence>